<dbReference type="STRING" id="1390249.BHU72_10695"/>
<reference evidence="8 9" key="1">
    <citation type="submission" date="2016-09" db="EMBL/GenBank/DDBJ databases">
        <title>Desulfuribacillus arsenicus sp. nov., an obligately anaerobic, dissimilatory arsenic- and antimonate-reducing bacterium isolated from anoxic sediments.</title>
        <authorList>
            <person name="Abin C.A."/>
            <person name="Hollibaugh J.T."/>
        </authorList>
    </citation>
    <scope>NUCLEOTIDE SEQUENCE [LARGE SCALE GENOMIC DNA]</scope>
    <source>
        <strain evidence="8 9">MLFW-2</strain>
    </source>
</reference>
<dbReference type="PANTHER" id="PTHR43390">
    <property type="entry name" value="SIGNAL PEPTIDASE I"/>
    <property type="match status" value="1"/>
</dbReference>
<dbReference type="EMBL" id="MJAT01000039">
    <property type="protein sequence ID" value="OEH84274.1"/>
    <property type="molecule type" value="Genomic_DNA"/>
</dbReference>
<feature type="active site" evidence="5">
    <location>
        <position position="119"/>
    </location>
</feature>
<comment type="caution">
    <text evidence="8">The sequence shown here is derived from an EMBL/GenBank/DDBJ whole genome shotgun (WGS) entry which is preliminary data.</text>
</comment>
<accession>A0A1E5L2F0</accession>
<dbReference type="Proteomes" id="UP000095255">
    <property type="component" value="Unassembled WGS sequence"/>
</dbReference>
<proteinExistence type="inferred from homology"/>
<dbReference type="Gene3D" id="2.10.109.10">
    <property type="entry name" value="Umud Fragment, subunit A"/>
    <property type="match status" value="1"/>
</dbReference>
<evidence type="ECO:0000313" key="8">
    <source>
        <dbReference type="EMBL" id="OEH84274.1"/>
    </source>
</evidence>
<dbReference type="SUPFAM" id="SSF51306">
    <property type="entry name" value="LexA/Signal peptidase"/>
    <property type="match status" value="1"/>
</dbReference>
<dbReference type="CDD" id="cd06530">
    <property type="entry name" value="S26_SPase_I"/>
    <property type="match status" value="1"/>
</dbReference>
<dbReference type="RefSeq" id="WP_069703257.1">
    <property type="nucleotide sequence ID" value="NZ_MJAT01000039.1"/>
</dbReference>
<name>A0A1E5L2F0_9FIRM</name>
<dbReference type="GO" id="GO:0006465">
    <property type="term" value="P:signal peptide processing"/>
    <property type="evidence" value="ECO:0007669"/>
    <property type="project" value="InterPro"/>
</dbReference>
<keyword evidence="6" id="KW-0472">Membrane</keyword>
<dbReference type="NCBIfam" id="TIGR02227">
    <property type="entry name" value="sigpep_I_bact"/>
    <property type="match status" value="1"/>
</dbReference>
<dbReference type="GO" id="GO:0004252">
    <property type="term" value="F:serine-type endopeptidase activity"/>
    <property type="evidence" value="ECO:0007669"/>
    <property type="project" value="InterPro"/>
</dbReference>
<dbReference type="GO" id="GO:0005886">
    <property type="term" value="C:plasma membrane"/>
    <property type="evidence" value="ECO:0007669"/>
    <property type="project" value="UniProtKB-SubCell"/>
</dbReference>
<feature type="domain" description="Peptidase S26" evidence="7">
    <location>
        <begin position="12"/>
        <end position="199"/>
    </location>
</feature>
<sequence>MTYKDFFLEIGYWIRTTLVVFACSLLITVFVLQPYEVNGSSMEPTFIGEDPHNKEQEGDRVFIFKTPYLLGSEPKYGDMVVIDSGFSEKRTIIKRLKDSPLIRMIDKTKQDSDSKYWIKRVIGEAGDTLEFIDGYIYRNGVPLAEPYIIDQMVFPFEPVEVPEGHVFLMGDNRNNSYDSRQVGPIPTDHVVGKVSFRYYPFNRMTMF</sequence>
<comment type="catalytic activity">
    <reaction evidence="6">
        <text>Cleavage of hydrophobic, N-terminal signal or leader sequences from secreted and periplasmic proteins.</text>
        <dbReference type="EC" id="3.4.21.89"/>
    </reaction>
</comment>
<keyword evidence="6" id="KW-1133">Transmembrane helix</keyword>
<dbReference type="InterPro" id="IPR036286">
    <property type="entry name" value="LexA/Signal_pep-like_sf"/>
</dbReference>
<dbReference type="PROSITE" id="PS00501">
    <property type="entry name" value="SPASE_I_1"/>
    <property type="match status" value="1"/>
</dbReference>
<dbReference type="OrthoDB" id="9802919at2"/>
<evidence type="ECO:0000256" key="6">
    <source>
        <dbReference type="RuleBase" id="RU362042"/>
    </source>
</evidence>
<dbReference type="PANTHER" id="PTHR43390:SF1">
    <property type="entry name" value="CHLOROPLAST PROCESSING PEPTIDASE"/>
    <property type="match status" value="1"/>
</dbReference>
<evidence type="ECO:0000256" key="5">
    <source>
        <dbReference type="PIRSR" id="PIRSR600223-1"/>
    </source>
</evidence>
<evidence type="ECO:0000313" key="9">
    <source>
        <dbReference type="Proteomes" id="UP000095255"/>
    </source>
</evidence>
<dbReference type="AlphaFoldDB" id="A0A1E5L2F0"/>
<dbReference type="InterPro" id="IPR000223">
    <property type="entry name" value="Pept_S26A_signal_pept_1"/>
</dbReference>
<dbReference type="InterPro" id="IPR019533">
    <property type="entry name" value="Peptidase_S26"/>
</dbReference>
<keyword evidence="3 6" id="KW-0645">Protease</keyword>
<protein>
    <recommendedName>
        <fullName evidence="6">Signal peptidase I</fullName>
        <ecNumber evidence="6">3.4.21.89</ecNumber>
    </recommendedName>
</protein>
<evidence type="ECO:0000256" key="2">
    <source>
        <dbReference type="ARBA" id="ARBA00009370"/>
    </source>
</evidence>
<dbReference type="PRINTS" id="PR00727">
    <property type="entry name" value="LEADERPTASE"/>
</dbReference>
<organism evidence="8 9">
    <name type="scientific">Desulfuribacillus stibiiarsenatis</name>
    <dbReference type="NCBI Taxonomy" id="1390249"/>
    <lineage>
        <taxon>Bacteria</taxon>
        <taxon>Bacillati</taxon>
        <taxon>Bacillota</taxon>
        <taxon>Desulfuribacillia</taxon>
        <taxon>Desulfuribacillales</taxon>
        <taxon>Desulfuribacillaceae</taxon>
        <taxon>Desulfuribacillus</taxon>
    </lineage>
</organism>
<dbReference type="Pfam" id="PF10502">
    <property type="entry name" value="Peptidase_S26"/>
    <property type="match status" value="1"/>
</dbReference>
<feature type="active site" evidence="5">
    <location>
        <position position="41"/>
    </location>
</feature>
<feature type="transmembrane region" description="Helical" evidence="6">
    <location>
        <begin position="12"/>
        <end position="32"/>
    </location>
</feature>
<comment type="similarity">
    <text evidence="2 6">Belongs to the peptidase S26 family.</text>
</comment>
<dbReference type="EC" id="3.4.21.89" evidence="6"/>
<evidence type="ECO:0000256" key="1">
    <source>
        <dbReference type="ARBA" id="ARBA00004401"/>
    </source>
</evidence>
<gene>
    <name evidence="8" type="ORF">BHU72_10695</name>
</gene>
<evidence type="ECO:0000256" key="4">
    <source>
        <dbReference type="ARBA" id="ARBA00022801"/>
    </source>
</evidence>
<comment type="subcellular location">
    <subcellularLocation>
        <location evidence="1">Cell membrane</location>
        <topology evidence="1">Single-pass type II membrane protein</topology>
    </subcellularLocation>
    <subcellularLocation>
        <location evidence="6">Membrane</location>
        <topology evidence="6">Single-pass type II membrane protein</topology>
    </subcellularLocation>
</comment>
<keyword evidence="4 6" id="KW-0378">Hydrolase</keyword>
<keyword evidence="9" id="KW-1185">Reference proteome</keyword>
<evidence type="ECO:0000259" key="7">
    <source>
        <dbReference type="Pfam" id="PF10502"/>
    </source>
</evidence>
<keyword evidence="6" id="KW-0812">Transmembrane</keyword>
<dbReference type="InterPro" id="IPR019756">
    <property type="entry name" value="Pept_S26A_signal_pept_1_Ser-AS"/>
</dbReference>
<dbReference type="GO" id="GO:0009003">
    <property type="term" value="F:signal peptidase activity"/>
    <property type="evidence" value="ECO:0007669"/>
    <property type="project" value="UniProtKB-EC"/>
</dbReference>
<evidence type="ECO:0000256" key="3">
    <source>
        <dbReference type="ARBA" id="ARBA00022670"/>
    </source>
</evidence>